<evidence type="ECO:0000313" key="7">
    <source>
        <dbReference type="Proteomes" id="UP001610446"/>
    </source>
</evidence>
<comment type="caution">
    <text evidence="6">The sequence shown here is derived from an EMBL/GenBank/DDBJ whole genome shotgun (WGS) entry which is preliminary data.</text>
</comment>
<dbReference type="SMART" id="SM00849">
    <property type="entry name" value="Lactamase_B"/>
    <property type="match status" value="1"/>
</dbReference>
<evidence type="ECO:0000313" key="6">
    <source>
        <dbReference type="EMBL" id="KAL2827255.1"/>
    </source>
</evidence>
<dbReference type="CDD" id="cd07730">
    <property type="entry name" value="metallo-hydrolase-like_MBL-fold"/>
    <property type="match status" value="1"/>
</dbReference>
<name>A0ABR4IHP7_9EURO</name>
<sequence>MIELALPSSDATVRVRMVDTSGVMVVNSQSFIEPVQPGHETLNLPVAAFLIDHSPSGRKIMFDLGVRKEYWKLPASLQKRLGFVIPALRVDEDTTEILERRGITLEEICTCTCPENRREWRQLIFVYIVASVIWSHYHWDHTGSMELFPTTTELVVGPGFKASPRLLPGFPENVDSPIDSRAIEGRELREIAFDDSFQIGGFRAHDLFGDGSFYLLDTPGHCLGHMCGLARTTPGPRSTFVLLGGDICHFPGVFRPSPQLPLPDPIPAGVLDTDPKSFPPVCPCSLFAEAHPLQDSMPKDSRPERHPFYRVSTNESAAYIDPAESQRSVEKLVHFDASPDVLVCLAHDGTMLSHLPTLNDAPDDDLNGWQGRGFKERVHWGWLNELSRWGRPGRPRVIEGFWRDGKVWDGAREELRRNGERAAGVAL</sequence>
<keyword evidence="4" id="KW-0862">Zinc</keyword>
<dbReference type="Proteomes" id="UP001610446">
    <property type="component" value="Unassembled WGS sequence"/>
</dbReference>
<keyword evidence="7" id="KW-1185">Reference proteome</keyword>
<evidence type="ECO:0000256" key="4">
    <source>
        <dbReference type="ARBA" id="ARBA00022833"/>
    </source>
</evidence>
<organism evidence="6 7">
    <name type="scientific">Aspergillus pseudoustus</name>
    <dbReference type="NCBI Taxonomy" id="1810923"/>
    <lineage>
        <taxon>Eukaryota</taxon>
        <taxon>Fungi</taxon>
        <taxon>Dikarya</taxon>
        <taxon>Ascomycota</taxon>
        <taxon>Pezizomycotina</taxon>
        <taxon>Eurotiomycetes</taxon>
        <taxon>Eurotiomycetidae</taxon>
        <taxon>Eurotiales</taxon>
        <taxon>Aspergillaceae</taxon>
        <taxon>Aspergillus</taxon>
        <taxon>Aspergillus subgen. Nidulantes</taxon>
    </lineage>
</organism>
<proteinExistence type="inferred from homology"/>
<dbReference type="Pfam" id="PF00753">
    <property type="entry name" value="Lactamase_B"/>
    <property type="match status" value="1"/>
</dbReference>
<evidence type="ECO:0000256" key="1">
    <source>
        <dbReference type="ARBA" id="ARBA00007749"/>
    </source>
</evidence>
<evidence type="ECO:0000256" key="3">
    <source>
        <dbReference type="ARBA" id="ARBA00022801"/>
    </source>
</evidence>
<evidence type="ECO:0000259" key="5">
    <source>
        <dbReference type="SMART" id="SM00849"/>
    </source>
</evidence>
<protein>
    <recommendedName>
        <fullName evidence="5">Metallo-beta-lactamase domain-containing protein</fullName>
    </recommendedName>
</protein>
<accession>A0ABR4IHP7</accession>
<dbReference type="InterPro" id="IPR001279">
    <property type="entry name" value="Metallo-B-lactamas"/>
</dbReference>
<dbReference type="PANTHER" id="PTHR42978">
    <property type="entry name" value="QUORUM-QUENCHING LACTONASE YTNP-RELATED-RELATED"/>
    <property type="match status" value="1"/>
</dbReference>
<dbReference type="Gene3D" id="3.60.15.10">
    <property type="entry name" value="Ribonuclease Z/Hydroxyacylglutathione hydrolase-like"/>
    <property type="match status" value="2"/>
</dbReference>
<dbReference type="PANTHER" id="PTHR42978:SF5">
    <property type="entry name" value="METALLO-BETA-LACTAMASE DOMAIN-CONTAINING PROTEIN"/>
    <property type="match status" value="1"/>
</dbReference>
<gene>
    <name evidence="6" type="ORF">BJY01DRAFT_139747</name>
</gene>
<evidence type="ECO:0000256" key="2">
    <source>
        <dbReference type="ARBA" id="ARBA00022723"/>
    </source>
</evidence>
<dbReference type="SUPFAM" id="SSF56281">
    <property type="entry name" value="Metallo-hydrolase/oxidoreductase"/>
    <property type="match status" value="1"/>
</dbReference>
<dbReference type="InterPro" id="IPR036866">
    <property type="entry name" value="RibonucZ/Hydroxyglut_hydro"/>
</dbReference>
<comment type="similarity">
    <text evidence="1">Belongs to the metallo-beta-lactamase superfamily.</text>
</comment>
<dbReference type="InterPro" id="IPR051013">
    <property type="entry name" value="MBL_superfamily_lactonases"/>
</dbReference>
<keyword evidence="2" id="KW-0479">Metal-binding</keyword>
<keyword evidence="3" id="KW-0378">Hydrolase</keyword>
<feature type="domain" description="Metallo-beta-lactamase" evidence="5">
    <location>
        <begin position="45"/>
        <end position="291"/>
    </location>
</feature>
<reference evidence="6 7" key="1">
    <citation type="submission" date="2024-07" db="EMBL/GenBank/DDBJ databases">
        <title>Section-level genome sequencing and comparative genomics of Aspergillus sections Usti and Cavernicolus.</title>
        <authorList>
            <consortium name="Lawrence Berkeley National Laboratory"/>
            <person name="Nybo J.L."/>
            <person name="Vesth T.C."/>
            <person name="Theobald S."/>
            <person name="Frisvad J.C."/>
            <person name="Larsen T.O."/>
            <person name="Kjaerboelling I."/>
            <person name="Rothschild-Mancinelli K."/>
            <person name="Lyhne E.K."/>
            <person name="Kogle M.E."/>
            <person name="Barry K."/>
            <person name="Clum A."/>
            <person name="Na H."/>
            <person name="Ledsgaard L."/>
            <person name="Lin J."/>
            <person name="Lipzen A."/>
            <person name="Kuo A."/>
            <person name="Riley R."/>
            <person name="Mondo S."/>
            <person name="Labutti K."/>
            <person name="Haridas S."/>
            <person name="Pangalinan J."/>
            <person name="Salamov A.A."/>
            <person name="Simmons B.A."/>
            <person name="Magnuson J.K."/>
            <person name="Chen J."/>
            <person name="Drula E."/>
            <person name="Henrissat B."/>
            <person name="Wiebenga A."/>
            <person name="Lubbers R.J."/>
            <person name="Gomes A.C."/>
            <person name="Makela M.R."/>
            <person name="Stajich J."/>
            <person name="Grigoriev I.V."/>
            <person name="Mortensen U.H."/>
            <person name="De Vries R.P."/>
            <person name="Baker S.E."/>
            <person name="Andersen M.R."/>
        </authorList>
    </citation>
    <scope>NUCLEOTIDE SEQUENCE [LARGE SCALE GENOMIC DNA]</scope>
    <source>
        <strain evidence="6 7">CBS 123904</strain>
    </source>
</reference>
<dbReference type="EMBL" id="JBFXLU010000408">
    <property type="protein sequence ID" value="KAL2827255.1"/>
    <property type="molecule type" value="Genomic_DNA"/>
</dbReference>